<keyword evidence="2" id="KW-0812">Transmembrane</keyword>
<sequence>MTDLPFSSEPQLRPHKITRKNVDELLRRVNLRFDPSEISLSTRYAIPRAQRGADDNRCVTAAADTLLDLLNHPRITRFVTSGSNVVLTNLTLKATHPDREISVEMTSKGVFATVKGTDEDWVDGRCEDLRHALGGDHASWALWRPSRRRRALGFGLALDVLTAATGWGIAGSQLQHLWPALVLGALLLVIPTVSMLVGSRLVRCHLRIGHTDPTWFWQRWTVSEKLALASVTVAVLAILTQQLTNSSSTEGHHAPSRAPNTAVSSELP</sequence>
<feature type="transmembrane region" description="Helical" evidence="2">
    <location>
        <begin position="176"/>
        <end position="197"/>
    </location>
</feature>
<gene>
    <name evidence="3" type="ORF">A4E84_00010</name>
</gene>
<evidence type="ECO:0000256" key="1">
    <source>
        <dbReference type="SAM" id="MobiDB-lite"/>
    </source>
</evidence>
<evidence type="ECO:0000313" key="3">
    <source>
        <dbReference type="EMBL" id="AMW08080.1"/>
    </source>
</evidence>
<keyword evidence="2" id="KW-0472">Membrane</keyword>
<dbReference type="Proteomes" id="UP000076096">
    <property type="component" value="Chromosome"/>
</dbReference>
<proteinExistence type="predicted"/>
<reference evidence="4" key="1">
    <citation type="submission" date="2016-04" db="EMBL/GenBank/DDBJ databases">
        <authorList>
            <person name="Zhang B."/>
        </authorList>
    </citation>
    <scope>NUCLEOTIDE SEQUENCE [LARGE SCALE GENOMIC DNA]</scope>
    <source>
        <strain evidence="4">S10</strain>
    </source>
</reference>
<keyword evidence="2" id="KW-1133">Transmembrane helix</keyword>
<feature type="region of interest" description="Disordered" evidence="1">
    <location>
        <begin position="247"/>
        <end position="268"/>
    </location>
</feature>
<feature type="transmembrane region" description="Helical" evidence="2">
    <location>
        <begin position="151"/>
        <end position="170"/>
    </location>
</feature>
<dbReference type="KEGG" id="stsi:A4E84_00010"/>
<dbReference type="AlphaFoldDB" id="A0A143BT72"/>
<dbReference type="RefSeq" id="WP_062924558.1">
    <property type="nucleotide sequence ID" value="NZ_CP015098.1"/>
</dbReference>
<name>A0A143BT72_9ACTN</name>
<evidence type="ECO:0000256" key="2">
    <source>
        <dbReference type="SAM" id="Phobius"/>
    </source>
</evidence>
<feature type="compositionally biased region" description="Polar residues" evidence="1">
    <location>
        <begin position="258"/>
        <end position="268"/>
    </location>
</feature>
<evidence type="ECO:0000313" key="4">
    <source>
        <dbReference type="Proteomes" id="UP000076096"/>
    </source>
</evidence>
<organism evidence="3 4">
    <name type="scientific">Streptomyces qaidamensis</name>
    <dbReference type="NCBI Taxonomy" id="1783515"/>
    <lineage>
        <taxon>Bacteria</taxon>
        <taxon>Bacillati</taxon>
        <taxon>Actinomycetota</taxon>
        <taxon>Actinomycetes</taxon>
        <taxon>Kitasatosporales</taxon>
        <taxon>Streptomycetaceae</taxon>
        <taxon>Streptomyces</taxon>
        <taxon>Streptomyces aurantiacus group</taxon>
    </lineage>
</organism>
<dbReference type="EMBL" id="CP015098">
    <property type="protein sequence ID" value="AMW08080.1"/>
    <property type="molecule type" value="Genomic_DNA"/>
</dbReference>
<keyword evidence="4" id="KW-1185">Reference proteome</keyword>
<accession>A0A143BT72</accession>
<protein>
    <submittedName>
        <fullName evidence="3">Uncharacterized protein</fullName>
    </submittedName>
</protein>